<dbReference type="Gene3D" id="1.10.472.10">
    <property type="entry name" value="Cyclin-like"/>
    <property type="match status" value="2"/>
</dbReference>
<organism evidence="1 2">
    <name type="scientific">Triparma verrucosa</name>
    <dbReference type="NCBI Taxonomy" id="1606542"/>
    <lineage>
        <taxon>Eukaryota</taxon>
        <taxon>Sar</taxon>
        <taxon>Stramenopiles</taxon>
        <taxon>Ochrophyta</taxon>
        <taxon>Bolidophyceae</taxon>
        <taxon>Parmales</taxon>
        <taxon>Triparmaceae</taxon>
        <taxon>Triparma</taxon>
    </lineage>
</organism>
<gene>
    <name evidence="1" type="ORF">TrVE_jg1790</name>
</gene>
<dbReference type="Proteomes" id="UP001165160">
    <property type="component" value="Unassembled WGS sequence"/>
</dbReference>
<accession>A0A9W7C5J1</accession>
<keyword evidence="2" id="KW-1185">Reference proteome</keyword>
<dbReference type="SUPFAM" id="SSF47954">
    <property type="entry name" value="Cyclin-like"/>
    <property type="match status" value="1"/>
</dbReference>
<evidence type="ECO:0000313" key="2">
    <source>
        <dbReference type="Proteomes" id="UP001165160"/>
    </source>
</evidence>
<sequence>MTPPSLLRSLLITEKSYTYTPTTHKYPNSDPLLDSYWISIMAKLLERRPVSIDQMTELSRGLFTSDDIKSRENEIIEALGWKLNPVVPYDYLHQLLRVVRGMKGGEFFAPSGFTSLTRLTIHLVEISTCAPSFKGLPPSLVAVSAMSFSLAHVVLGTPLPASMRNNLNKIISSIFGFGLDSDDVLECNQLFLEIFTSDAVNPLYERDVQNRCATPLEGVRESVRERMGKKRVVSPTMVADFDGKKKKF</sequence>
<reference evidence="2" key="1">
    <citation type="journal article" date="2023" name="Commun. Biol.">
        <title>Genome analysis of Parmales, the sister group of diatoms, reveals the evolutionary specialization of diatoms from phago-mixotrophs to photoautotrophs.</title>
        <authorList>
            <person name="Ban H."/>
            <person name="Sato S."/>
            <person name="Yoshikawa S."/>
            <person name="Yamada K."/>
            <person name="Nakamura Y."/>
            <person name="Ichinomiya M."/>
            <person name="Sato N."/>
            <person name="Blanc-Mathieu R."/>
            <person name="Endo H."/>
            <person name="Kuwata A."/>
            <person name="Ogata H."/>
        </authorList>
    </citation>
    <scope>NUCLEOTIDE SEQUENCE [LARGE SCALE GENOMIC DNA]</scope>
    <source>
        <strain evidence="2">NIES 3699</strain>
    </source>
</reference>
<proteinExistence type="predicted"/>
<protein>
    <submittedName>
        <fullName evidence="1">Uncharacterized protein</fullName>
    </submittedName>
</protein>
<name>A0A9W7C5J1_9STRA</name>
<evidence type="ECO:0000313" key="1">
    <source>
        <dbReference type="EMBL" id="GMH99579.1"/>
    </source>
</evidence>
<dbReference type="InterPro" id="IPR036915">
    <property type="entry name" value="Cyclin-like_sf"/>
</dbReference>
<dbReference type="AlphaFoldDB" id="A0A9W7C5J1"/>
<comment type="caution">
    <text evidence="1">The sequence shown here is derived from an EMBL/GenBank/DDBJ whole genome shotgun (WGS) entry which is preliminary data.</text>
</comment>
<dbReference type="EMBL" id="BRXX01000236">
    <property type="protein sequence ID" value="GMH99579.1"/>
    <property type="molecule type" value="Genomic_DNA"/>
</dbReference>